<dbReference type="AlphaFoldDB" id="A0AAU7QDR1"/>
<feature type="domain" description="HTH lysR-type" evidence="5">
    <location>
        <begin position="1"/>
        <end position="59"/>
    </location>
</feature>
<keyword evidence="2" id="KW-0805">Transcription regulation</keyword>
<dbReference type="SUPFAM" id="SSF46785">
    <property type="entry name" value="Winged helix' DNA-binding domain"/>
    <property type="match status" value="1"/>
</dbReference>
<keyword evidence="3" id="KW-0238">DNA-binding</keyword>
<name>A0AAU7QDR1_9GAMM</name>
<dbReference type="EMBL" id="CP157947">
    <property type="protein sequence ID" value="XBS71317.1"/>
    <property type="molecule type" value="Genomic_DNA"/>
</dbReference>
<dbReference type="PROSITE" id="PS50931">
    <property type="entry name" value="HTH_LYSR"/>
    <property type="match status" value="1"/>
</dbReference>
<dbReference type="Pfam" id="PF00126">
    <property type="entry name" value="HTH_1"/>
    <property type="match status" value="1"/>
</dbReference>
<evidence type="ECO:0000313" key="6">
    <source>
        <dbReference type="EMBL" id="XBS71317.1"/>
    </source>
</evidence>
<dbReference type="FunFam" id="1.10.10.10:FF:000001">
    <property type="entry name" value="LysR family transcriptional regulator"/>
    <property type="match status" value="1"/>
</dbReference>
<dbReference type="Gene3D" id="1.10.10.10">
    <property type="entry name" value="Winged helix-like DNA-binding domain superfamily/Winged helix DNA-binding domain"/>
    <property type="match status" value="1"/>
</dbReference>
<organism evidence="6">
    <name type="scientific">Acerihabitans sp. KWT182</name>
    <dbReference type="NCBI Taxonomy" id="3157919"/>
    <lineage>
        <taxon>Bacteria</taxon>
        <taxon>Pseudomonadati</taxon>
        <taxon>Pseudomonadota</taxon>
        <taxon>Gammaproteobacteria</taxon>
        <taxon>Enterobacterales</taxon>
        <taxon>Pectobacteriaceae</taxon>
        <taxon>Acerihabitans</taxon>
    </lineage>
</organism>
<evidence type="ECO:0000256" key="1">
    <source>
        <dbReference type="ARBA" id="ARBA00009437"/>
    </source>
</evidence>
<comment type="similarity">
    <text evidence="1">Belongs to the LysR transcriptional regulatory family.</text>
</comment>
<reference evidence="6" key="1">
    <citation type="submission" date="2024-06" db="EMBL/GenBank/DDBJ databases">
        <authorList>
            <person name="Coelho C."/>
            <person name="Bento M."/>
            <person name="Garcia E."/>
            <person name="Camelo A."/>
            <person name="Brandao I."/>
            <person name="Espirito Santo C."/>
            <person name="Trovao J."/>
            <person name="Verissimo A."/>
            <person name="Costa J."/>
            <person name="Tiago I."/>
        </authorList>
    </citation>
    <scope>NUCLEOTIDE SEQUENCE</scope>
    <source>
        <strain evidence="6">KWT182</strain>
    </source>
</reference>
<dbReference type="InterPro" id="IPR036388">
    <property type="entry name" value="WH-like_DNA-bd_sf"/>
</dbReference>
<evidence type="ECO:0000259" key="5">
    <source>
        <dbReference type="PROSITE" id="PS50931"/>
    </source>
</evidence>
<evidence type="ECO:0000256" key="3">
    <source>
        <dbReference type="ARBA" id="ARBA00023125"/>
    </source>
</evidence>
<dbReference type="GO" id="GO:0006351">
    <property type="term" value="P:DNA-templated transcription"/>
    <property type="evidence" value="ECO:0007669"/>
    <property type="project" value="TreeGrafter"/>
</dbReference>
<dbReference type="GO" id="GO:0043565">
    <property type="term" value="F:sequence-specific DNA binding"/>
    <property type="evidence" value="ECO:0007669"/>
    <property type="project" value="TreeGrafter"/>
</dbReference>
<dbReference type="PANTHER" id="PTHR30537">
    <property type="entry name" value="HTH-TYPE TRANSCRIPTIONAL REGULATOR"/>
    <property type="match status" value="1"/>
</dbReference>
<dbReference type="InterPro" id="IPR000847">
    <property type="entry name" value="LysR_HTH_N"/>
</dbReference>
<evidence type="ECO:0000256" key="2">
    <source>
        <dbReference type="ARBA" id="ARBA00023015"/>
    </source>
</evidence>
<keyword evidence="4" id="KW-0804">Transcription</keyword>
<dbReference type="InterPro" id="IPR036390">
    <property type="entry name" value="WH_DNA-bd_sf"/>
</dbReference>
<gene>
    <name evidence="6" type="ORF">ABK905_10455</name>
</gene>
<proteinExistence type="inferred from homology"/>
<evidence type="ECO:0000256" key="4">
    <source>
        <dbReference type="ARBA" id="ARBA00023163"/>
    </source>
</evidence>
<dbReference type="GO" id="GO:0003700">
    <property type="term" value="F:DNA-binding transcription factor activity"/>
    <property type="evidence" value="ECO:0007669"/>
    <property type="project" value="InterPro"/>
</dbReference>
<accession>A0AAU7QDR1</accession>
<dbReference type="PANTHER" id="PTHR30537:SF72">
    <property type="entry name" value="LYSR FAMILY TRANSCRIPTIONAL REGULATOR"/>
    <property type="match status" value="1"/>
</dbReference>
<protein>
    <submittedName>
        <fullName evidence="6">LysR family transcriptional regulator</fullName>
    </submittedName>
</protein>
<dbReference type="InterPro" id="IPR058163">
    <property type="entry name" value="LysR-type_TF_proteobact-type"/>
</dbReference>
<sequence length="120" mass="13357">MDRIDLFRIFARVVDGGSFTRAADAMNIPRSTVSAAVAALETRVGTRLLHRTTRSVSLTSDGRVFYERCLRVMAEVDETENLFRHDDSPPTGKIKIDVPGRIGRLIIAPSLPEFFPVIRG</sequence>